<gene>
    <name evidence="1" type="ORF">GHT06_017587</name>
</gene>
<dbReference type="AlphaFoldDB" id="A0AAD5KLC9"/>
<sequence>MENLRRAIGLCINKMYFMKEKSLNLPQLKLRINGWYDRIWQNCQSCLSIVLETAKGTKQFKLDPSIFYLQITPERIKRKITKR</sequence>
<dbReference type="EMBL" id="WJBH02000007">
    <property type="protein sequence ID" value="KAI9555072.1"/>
    <property type="molecule type" value="Genomic_DNA"/>
</dbReference>
<evidence type="ECO:0000313" key="2">
    <source>
        <dbReference type="Proteomes" id="UP000820818"/>
    </source>
</evidence>
<organism evidence="1 2">
    <name type="scientific">Daphnia sinensis</name>
    <dbReference type="NCBI Taxonomy" id="1820382"/>
    <lineage>
        <taxon>Eukaryota</taxon>
        <taxon>Metazoa</taxon>
        <taxon>Ecdysozoa</taxon>
        <taxon>Arthropoda</taxon>
        <taxon>Crustacea</taxon>
        <taxon>Branchiopoda</taxon>
        <taxon>Diplostraca</taxon>
        <taxon>Cladocera</taxon>
        <taxon>Anomopoda</taxon>
        <taxon>Daphniidae</taxon>
        <taxon>Daphnia</taxon>
        <taxon>Daphnia similis group</taxon>
    </lineage>
</organism>
<comment type="caution">
    <text evidence="1">The sequence shown here is derived from an EMBL/GenBank/DDBJ whole genome shotgun (WGS) entry which is preliminary data.</text>
</comment>
<protein>
    <submittedName>
        <fullName evidence="1">Uncharacterized protein</fullName>
    </submittedName>
</protein>
<dbReference type="Proteomes" id="UP000820818">
    <property type="component" value="Linkage Group LG7"/>
</dbReference>
<accession>A0AAD5KLC9</accession>
<name>A0AAD5KLC9_9CRUS</name>
<keyword evidence="2" id="KW-1185">Reference proteome</keyword>
<reference evidence="1 2" key="1">
    <citation type="submission" date="2022-05" db="EMBL/GenBank/DDBJ databases">
        <title>A multi-omics perspective on studying reproductive biology in Daphnia sinensis.</title>
        <authorList>
            <person name="Jia J."/>
        </authorList>
    </citation>
    <scope>NUCLEOTIDE SEQUENCE [LARGE SCALE GENOMIC DNA]</scope>
    <source>
        <strain evidence="1 2">WSL</strain>
    </source>
</reference>
<proteinExistence type="predicted"/>
<evidence type="ECO:0000313" key="1">
    <source>
        <dbReference type="EMBL" id="KAI9555072.1"/>
    </source>
</evidence>